<reference evidence="12" key="1">
    <citation type="submission" date="2021-11" db="EMBL/GenBank/DDBJ databases">
        <authorList>
            <person name="Ge X.-Y."/>
            <person name="Peng L."/>
            <person name="Sun C.-H."/>
            <person name="Wang B.-X."/>
        </authorList>
    </citation>
    <scope>NUCLEOTIDE SEQUENCE</scope>
</reference>
<dbReference type="Gene3D" id="1.10.287.3510">
    <property type="match status" value="1"/>
</dbReference>
<keyword evidence="4 11" id="KW-0812">Transmembrane</keyword>
<name>A0A9E8LP78_9NEOP</name>
<keyword evidence="6 11" id="KW-1133">Transmembrane helix</keyword>
<evidence type="ECO:0000256" key="10">
    <source>
        <dbReference type="ARBA" id="ARBA00049551"/>
    </source>
</evidence>
<evidence type="ECO:0000256" key="7">
    <source>
        <dbReference type="ARBA" id="ARBA00023027"/>
    </source>
</evidence>
<geneLocation type="mitochondrion" evidence="12"/>
<evidence type="ECO:0000313" key="12">
    <source>
        <dbReference type="EMBL" id="UZZ44271.1"/>
    </source>
</evidence>
<organism evidence="12">
    <name type="scientific">Plectrocnemia tortosa</name>
    <dbReference type="NCBI Taxonomy" id="623669"/>
    <lineage>
        <taxon>Eukaryota</taxon>
        <taxon>Metazoa</taxon>
        <taxon>Ecdysozoa</taxon>
        <taxon>Arthropoda</taxon>
        <taxon>Hexapoda</taxon>
        <taxon>Insecta</taxon>
        <taxon>Pterygota</taxon>
        <taxon>Neoptera</taxon>
        <taxon>Endopterygota</taxon>
        <taxon>Trichoptera</taxon>
        <taxon>Annulipalpia</taxon>
        <taxon>Psychomyioidea</taxon>
        <taxon>Polycentropodidae</taxon>
        <taxon>Polycentropodinae</taxon>
        <taxon>Plectrocnemia</taxon>
    </lineage>
</organism>
<protein>
    <recommendedName>
        <fullName evidence="3">NADH-ubiquinone oxidoreductase chain 4L</fullName>
    </recommendedName>
    <alternativeName>
        <fullName evidence="9">NADH dehydrogenase subunit 4L</fullName>
    </alternativeName>
</protein>
<gene>
    <name evidence="12" type="primary">ND4L</name>
</gene>
<accession>A0A9E8LP78</accession>
<dbReference type="GO" id="GO:0016020">
    <property type="term" value="C:membrane"/>
    <property type="evidence" value="ECO:0007669"/>
    <property type="project" value="UniProtKB-SubCell"/>
</dbReference>
<dbReference type="GeneID" id="77426320"/>
<feature type="transmembrane region" description="Helical" evidence="11">
    <location>
        <begin position="54"/>
        <end position="79"/>
    </location>
</feature>
<evidence type="ECO:0000256" key="6">
    <source>
        <dbReference type="ARBA" id="ARBA00022989"/>
    </source>
</evidence>
<sequence length="95" mass="11498">MLFIFCYLMMFFLGGLSFIFQQKHLLLLLMALEFMMLSMLMLMFFYLMSMWNDLFMYVCFLVMMVIESVLGLNLLILMIRFSGNDYYFSFNLLMC</sequence>
<evidence type="ECO:0000256" key="4">
    <source>
        <dbReference type="ARBA" id="ARBA00022692"/>
    </source>
</evidence>
<comment type="similarity">
    <text evidence="2">Belongs to the complex I subunit 4L family.</text>
</comment>
<dbReference type="RefSeq" id="YP_010586470.1">
    <property type="nucleotide sequence ID" value="NC_069277.1"/>
</dbReference>
<keyword evidence="7" id="KW-0520">NAD</keyword>
<evidence type="ECO:0000256" key="2">
    <source>
        <dbReference type="ARBA" id="ARBA00010519"/>
    </source>
</evidence>
<dbReference type="Pfam" id="PF00420">
    <property type="entry name" value="Oxidored_q2"/>
    <property type="match status" value="1"/>
</dbReference>
<keyword evidence="8 11" id="KW-0472">Membrane</keyword>
<proteinExistence type="inferred from homology"/>
<evidence type="ECO:0000256" key="9">
    <source>
        <dbReference type="ARBA" id="ARBA00031586"/>
    </source>
</evidence>
<keyword evidence="5" id="KW-1278">Translocase</keyword>
<comment type="catalytic activity">
    <reaction evidence="10">
        <text>a ubiquinone + NADH + 5 H(+)(in) = a ubiquinol + NAD(+) + 4 H(+)(out)</text>
        <dbReference type="Rhea" id="RHEA:29091"/>
        <dbReference type="Rhea" id="RHEA-COMP:9565"/>
        <dbReference type="Rhea" id="RHEA-COMP:9566"/>
        <dbReference type="ChEBI" id="CHEBI:15378"/>
        <dbReference type="ChEBI" id="CHEBI:16389"/>
        <dbReference type="ChEBI" id="CHEBI:17976"/>
        <dbReference type="ChEBI" id="CHEBI:57540"/>
        <dbReference type="ChEBI" id="CHEBI:57945"/>
        <dbReference type="EC" id="7.1.1.2"/>
    </reaction>
</comment>
<keyword evidence="12" id="KW-0496">Mitochondrion</keyword>
<comment type="subcellular location">
    <subcellularLocation>
        <location evidence="1">Membrane</location>
        <topology evidence="1">Multi-pass membrane protein</topology>
    </subcellularLocation>
</comment>
<evidence type="ECO:0000256" key="5">
    <source>
        <dbReference type="ARBA" id="ARBA00022967"/>
    </source>
</evidence>
<reference evidence="12" key="2">
    <citation type="journal article" date="2022" name="Syst. Entomol.">
        <title>Massive gene rearrangements of mitochondrial genomes and implications for the phylogeny of Trichoptera (Insecta).</title>
        <authorList>
            <person name="Ge X."/>
            <person name="Peng L."/>
            <person name="Vogler A.P."/>
            <person name="Morse J.C."/>
            <person name="Yang L."/>
            <person name="Sun C."/>
            <person name="Wang B."/>
        </authorList>
    </citation>
    <scope>NUCLEOTIDE SEQUENCE</scope>
</reference>
<evidence type="ECO:0000256" key="8">
    <source>
        <dbReference type="ARBA" id="ARBA00023136"/>
    </source>
</evidence>
<dbReference type="CTD" id="4539"/>
<dbReference type="InterPro" id="IPR039428">
    <property type="entry name" value="NUOK/Mnh_C1-like"/>
</dbReference>
<evidence type="ECO:0000256" key="1">
    <source>
        <dbReference type="ARBA" id="ARBA00004141"/>
    </source>
</evidence>
<feature type="transmembrane region" description="Helical" evidence="11">
    <location>
        <begin position="27"/>
        <end position="47"/>
    </location>
</feature>
<dbReference type="GO" id="GO:0008137">
    <property type="term" value="F:NADH dehydrogenase (ubiquinone) activity"/>
    <property type="evidence" value="ECO:0007669"/>
    <property type="project" value="UniProtKB-EC"/>
</dbReference>
<dbReference type="AlphaFoldDB" id="A0A9E8LP78"/>
<dbReference type="EMBL" id="OL678041">
    <property type="protein sequence ID" value="UZZ44271.1"/>
    <property type="molecule type" value="Genomic_DNA"/>
</dbReference>
<evidence type="ECO:0000256" key="11">
    <source>
        <dbReference type="SAM" id="Phobius"/>
    </source>
</evidence>
<evidence type="ECO:0000256" key="3">
    <source>
        <dbReference type="ARBA" id="ARBA00016612"/>
    </source>
</evidence>